<feature type="transmembrane region" description="Helical" evidence="1">
    <location>
        <begin position="99"/>
        <end position="128"/>
    </location>
</feature>
<dbReference type="Proteomes" id="UP000597762">
    <property type="component" value="Unassembled WGS sequence"/>
</dbReference>
<feature type="transmembrane region" description="Helical" evidence="1">
    <location>
        <begin position="68"/>
        <end position="87"/>
    </location>
</feature>
<keyword evidence="3" id="KW-1185">Reference proteome</keyword>
<proteinExistence type="predicted"/>
<gene>
    <name evidence="2" type="ORF">SPHA_81585</name>
</gene>
<name>A0A812EWJ3_ACAPH</name>
<reference evidence="2" key="1">
    <citation type="submission" date="2021-01" db="EMBL/GenBank/DDBJ databases">
        <authorList>
            <person name="Li R."/>
            <person name="Bekaert M."/>
        </authorList>
    </citation>
    <scope>NUCLEOTIDE SEQUENCE</scope>
    <source>
        <strain evidence="2">Farmed</strain>
    </source>
</reference>
<dbReference type="EMBL" id="CAHIKZ030005639">
    <property type="protein sequence ID" value="CAE1332570.1"/>
    <property type="molecule type" value="Genomic_DNA"/>
</dbReference>
<feature type="transmembrane region" description="Helical" evidence="1">
    <location>
        <begin position="42"/>
        <end position="62"/>
    </location>
</feature>
<evidence type="ECO:0000313" key="2">
    <source>
        <dbReference type="EMBL" id="CAE1332570.1"/>
    </source>
</evidence>
<accession>A0A812EWJ3</accession>
<protein>
    <submittedName>
        <fullName evidence="2">Uncharacterized protein</fullName>
    </submittedName>
</protein>
<sequence length="180" mass="21004">MTPPPCGISKQLVSHIQTVLERYGKRLITDAESLVSQSNIQFLFLSFLLSILLSFFFILFVFFICYSFYLFFFFIHMFISHSLPISFSHRSSSFVDTHFISFLLTSILIYSVCPFPFAIFSFIHFILYPYPVLNGCSLSRDFRACTPLIFLSFFLFLISSFLSLFILHLSFIFAFFPIIL</sequence>
<organism evidence="2 3">
    <name type="scientific">Acanthosepion pharaonis</name>
    <name type="common">Pharaoh cuttlefish</name>
    <name type="synonym">Sepia pharaonis</name>
    <dbReference type="NCBI Taxonomy" id="158019"/>
    <lineage>
        <taxon>Eukaryota</taxon>
        <taxon>Metazoa</taxon>
        <taxon>Spiralia</taxon>
        <taxon>Lophotrochozoa</taxon>
        <taxon>Mollusca</taxon>
        <taxon>Cephalopoda</taxon>
        <taxon>Coleoidea</taxon>
        <taxon>Decapodiformes</taxon>
        <taxon>Sepiida</taxon>
        <taxon>Sepiina</taxon>
        <taxon>Sepiidae</taxon>
        <taxon>Acanthosepion</taxon>
    </lineage>
</organism>
<comment type="caution">
    <text evidence="2">The sequence shown here is derived from an EMBL/GenBank/DDBJ whole genome shotgun (WGS) entry which is preliminary data.</text>
</comment>
<dbReference type="AlphaFoldDB" id="A0A812EWJ3"/>
<keyword evidence="1" id="KW-0472">Membrane</keyword>
<evidence type="ECO:0000313" key="3">
    <source>
        <dbReference type="Proteomes" id="UP000597762"/>
    </source>
</evidence>
<keyword evidence="1" id="KW-0812">Transmembrane</keyword>
<feature type="transmembrane region" description="Helical" evidence="1">
    <location>
        <begin position="148"/>
        <end position="176"/>
    </location>
</feature>
<evidence type="ECO:0000256" key="1">
    <source>
        <dbReference type="SAM" id="Phobius"/>
    </source>
</evidence>
<keyword evidence="1" id="KW-1133">Transmembrane helix</keyword>